<evidence type="ECO:0000313" key="1">
    <source>
        <dbReference type="EMBL" id="SQD04990.1"/>
    </source>
</evidence>
<dbReference type="Proteomes" id="UP000250991">
    <property type="component" value="Unassembled WGS sequence"/>
</dbReference>
<organism evidence="1 2">
    <name type="scientific">Escherichia coli</name>
    <dbReference type="NCBI Taxonomy" id="562"/>
    <lineage>
        <taxon>Bacteria</taxon>
        <taxon>Pseudomonadati</taxon>
        <taxon>Pseudomonadota</taxon>
        <taxon>Gammaproteobacteria</taxon>
        <taxon>Enterobacterales</taxon>
        <taxon>Enterobacteriaceae</taxon>
        <taxon>Escherichia</taxon>
    </lineage>
</organism>
<reference evidence="1 2" key="1">
    <citation type="submission" date="2018-06" db="EMBL/GenBank/DDBJ databases">
        <authorList>
            <consortium name="Pathogen Informatics"/>
            <person name="Doyle S."/>
        </authorList>
    </citation>
    <scope>NUCLEOTIDE SEQUENCE [LARGE SCALE GENOMIC DNA]</scope>
    <source>
        <strain evidence="1 2">NCTC8009</strain>
    </source>
</reference>
<dbReference type="AlphaFoldDB" id="A0A2X3LZB1"/>
<name>A0A2X3LZB1_ECOLX</name>
<dbReference type="EMBL" id="UARW01000010">
    <property type="protein sequence ID" value="SQD04990.1"/>
    <property type="molecule type" value="Genomic_DNA"/>
</dbReference>
<sequence length="38" mass="4337">MTQSAPLMVLPDPDEFVVVQVKIIRERGEMPPCLFHRG</sequence>
<accession>A0A2X3LZB1</accession>
<gene>
    <name evidence="1" type="ORF">NCTC8009_05536</name>
</gene>
<evidence type="ECO:0000313" key="2">
    <source>
        <dbReference type="Proteomes" id="UP000250991"/>
    </source>
</evidence>
<protein>
    <submittedName>
        <fullName evidence="1">Phage major head protein</fullName>
    </submittedName>
</protein>
<proteinExistence type="predicted"/>